<evidence type="ECO:0000313" key="3">
    <source>
        <dbReference type="Proteomes" id="UP000433575"/>
    </source>
</evidence>
<proteinExistence type="predicted"/>
<protein>
    <submittedName>
        <fullName evidence="1">Uncharacterized protein</fullName>
    </submittedName>
</protein>
<evidence type="ECO:0000313" key="2">
    <source>
        <dbReference type="EMBL" id="MSC33596.1"/>
    </source>
</evidence>
<dbReference type="Proteomes" id="UP000480929">
    <property type="component" value="Unassembled WGS sequence"/>
</dbReference>
<sequence>MRGKSFHLHLDNLIYESLSLILFGRNSRYISGIFSESCHSHNRPTHFCCIDEFSVYQKYIRLEYIGWHPVMA</sequence>
<organism evidence="1 3">
    <name type="scientific">Holdemania massiliensis</name>
    <dbReference type="NCBI Taxonomy" id="1468449"/>
    <lineage>
        <taxon>Bacteria</taxon>
        <taxon>Bacillati</taxon>
        <taxon>Bacillota</taxon>
        <taxon>Erysipelotrichia</taxon>
        <taxon>Erysipelotrichales</taxon>
        <taxon>Erysipelotrichaceae</taxon>
        <taxon>Holdemania</taxon>
    </lineage>
</organism>
<dbReference type="AlphaFoldDB" id="A0A6N7S7J1"/>
<dbReference type="OrthoDB" id="1853909at2"/>
<comment type="caution">
    <text evidence="1">The sequence shown here is derived from an EMBL/GenBank/DDBJ whole genome shotgun (WGS) entry which is preliminary data.</text>
</comment>
<accession>A0A6N7S7J1</accession>
<evidence type="ECO:0000313" key="4">
    <source>
        <dbReference type="Proteomes" id="UP000480929"/>
    </source>
</evidence>
<keyword evidence="4" id="KW-1185">Reference proteome</keyword>
<evidence type="ECO:0000313" key="1">
    <source>
        <dbReference type="EMBL" id="MSA89841.1"/>
    </source>
</evidence>
<gene>
    <name evidence="2" type="ORF">GKD88_10730</name>
    <name evidence="1" type="ORF">GKE08_10930</name>
</gene>
<dbReference type="Proteomes" id="UP000433575">
    <property type="component" value="Unassembled WGS sequence"/>
</dbReference>
<dbReference type="EMBL" id="WKPJ01000016">
    <property type="protein sequence ID" value="MSA89841.1"/>
    <property type="molecule type" value="Genomic_DNA"/>
</dbReference>
<name>A0A6N7S7J1_9FIRM</name>
<reference evidence="3 4" key="1">
    <citation type="journal article" date="2019" name="Nat. Med.">
        <title>A library of human gut bacterial isolates paired with longitudinal multiomics data enables mechanistic microbiome research.</title>
        <authorList>
            <person name="Poyet M."/>
            <person name="Groussin M."/>
            <person name="Gibbons S.M."/>
            <person name="Avila-Pacheco J."/>
            <person name="Jiang X."/>
            <person name="Kearney S.M."/>
            <person name="Perrotta A.R."/>
            <person name="Berdy B."/>
            <person name="Zhao S."/>
            <person name="Lieberman T.D."/>
            <person name="Swanson P.K."/>
            <person name="Smith M."/>
            <person name="Roesemann S."/>
            <person name="Alexander J.E."/>
            <person name="Rich S.A."/>
            <person name="Livny J."/>
            <person name="Vlamakis H."/>
            <person name="Clish C."/>
            <person name="Bullock K."/>
            <person name="Deik A."/>
            <person name="Scott J."/>
            <person name="Pierce K.A."/>
            <person name="Xavier R.J."/>
            <person name="Alm E.J."/>
        </authorList>
    </citation>
    <scope>NUCLEOTIDE SEQUENCE [LARGE SCALE GENOMIC DNA]</scope>
    <source>
        <strain evidence="1 3">BIOML-A4</strain>
        <strain evidence="2 4">BIOML-A5</strain>
    </source>
</reference>
<dbReference type="EMBL" id="WKPI01000018">
    <property type="protein sequence ID" value="MSC33596.1"/>
    <property type="molecule type" value="Genomic_DNA"/>
</dbReference>